<comment type="cofactor">
    <cofactor evidence="1">
        <name>pyridoxal 5'-phosphate</name>
        <dbReference type="ChEBI" id="CHEBI:597326"/>
    </cofactor>
</comment>
<dbReference type="InterPro" id="IPR015424">
    <property type="entry name" value="PyrdxlP-dep_Trfase"/>
</dbReference>
<organism evidence="6 7">
    <name type="scientific">Pedobacter psychrophilus</name>
    <dbReference type="NCBI Taxonomy" id="1826909"/>
    <lineage>
        <taxon>Bacteria</taxon>
        <taxon>Pseudomonadati</taxon>
        <taxon>Bacteroidota</taxon>
        <taxon>Sphingobacteriia</taxon>
        <taxon>Sphingobacteriales</taxon>
        <taxon>Sphingobacteriaceae</taxon>
        <taxon>Pedobacter</taxon>
    </lineage>
</organism>
<evidence type="ECO:0000256" key="1">
    <source>
        <dbReference type="ARBA" id="ARBA00001933"/>
    </source>
</evidence>
<dbReference type="PANTHER" id="PTHR11986">
    <property type="entry name" value="AMINOTRANSFERASE CLASS III"/>
    <property type="match status" value="1"/>
</dbReference>
<dbReference type="Pfam" id="PF00202">
    <property type="entry name" value="Aminotran_3"/>
    <property type="match status" value="1"/>
</dbReference>
<comment type="similarity">
    <text evidence="5">Belongs to the class-III pyridoxal-phosphate-dependent aminotransferase family.</text>
</comment>
<dbReference type="GO" id="GO:0042802">
    <property type="term" value="F:identical protein binding"/>
    <property type="evidence" value="ECO:0007669"/>
    <property type="project" value="TreeGrafter"/>
</dbReference>
<dbReference type="InterPro" id="IPR049704">
    <property type="entry name" value="Aminotrans_3_PPA_site"/>
</dbReference>
<name>A0A179DLC5_9SPHI</name>
<dbReference type="GO" id="GO:0030170">
    <property type="term" value="F:pyridoxal phosphate binding"/>
    <property type="evidence" value="ECO:0007669"/>
    <property type="project" value="InterPro"/>
</dbReference>
<comment type="caution">
    <text evidence="6">The sequence shown here is derived from an EMBL/GenBank/DDBJ whole genome shotgun (WGS) entry which is preliminary data.</text>
</comment>
<keyword evidence="3 6" id="KW-0808">Transferase</keyword>
<dbReference type="InterPro" id="IPR050103">
    <property type="entry name" value="Class-III_PLP-dep_AT"/>
</dbReference>
<dbReference type="GO" id="GO:0008483">
    <property type="term" value="F:transaminase activity"/>
    <property type="evidence" value="ECO:0007669"/>
    <property type="project" value="UniProtKB-KW"/>
</dbReference>
<sequence>MLSHKQLFLLNTAQTSDFPRLLEIEKAEGCYLYDPSGKKYLDLVSGFAVSNLGHRNPNVVKAIKDQVDKYLHVTVYGEYVQAPQVLFAQKLASVLPQNLSSVYFTNSGAEATEGALKLAKKYTNRSHIVAFHHSYHGSTHGALSVMGNEEYKQGYRPLLPDISFTDINTYADLEIITNQTAAVILETIQGEAGIRVPDKEYLQALRKKCNETGTLLIFDEIQTGFGRTGKMFAFENFGVIPDILLLAKGMGGGMPIGAFISSKKIMDVLKDNPILGHITTFGGHPVSCAAGLATLNTIIRENLFADVPEKEKLFRSLLIHPKIKEVRGMGLMLCIQLDSFKQVEAISKKCVENGVIIDWFLHCDTAMRIAPPLIITNEEIEFSCKVILDAISGV</sequence>
<dbReference type="FunFam" id="3.40.640.10:FF:000004">
    <property type="entry name" value="Acetylornithine aminotransferase"/>
    <property type="match status" value="1"/>
</dbReference>
<dbReference type="OrthoDB" id="9801052at2"/>
<evidence type="ECO:0000256" key="3">
    <source>
        <dbReference type="ARBA" id="ARBA00022679"/>
    </source>
</evidence>
<dbReference type="Gene3D" id="3.40.640.10">
    <property type="entry name" value="Type I PLP-dependent aspartate aminotransferase-like (Major domain)"/>
    <property type="match status" value="1"/>
</dbReference>
<dbReference type="PROSITE" id="PS00600">
    <property type="entry name" value="AA_TRANSFER_CLASS_3"/>
    <property type="match status" value="1"/>
</dbReference>
<evidence type="ECO:0000313" key="6">
    <source>
        <dbReference type="EMBL" id="OAQ41845.1"/>
    </source>
</evidence>
<accession>A0A179DLC5</accession>
<evidence type="ECO:0000256" key="5">
    <source>
        <dbReference type="RuleBase" id="RU003560"/>
    </source>
</evidence>
<dbReference type="STRING" id="1826909.A5893_01635"/>
<reference evidence="6 7" key="1">
    <citation type="submission" date="2016-04" db="EMBL/GenBank/DDBJ databases">
        <authorList>
            <person name="Evans L.H."/>
            <person name="Alamgir A."/>
            <person name="Owens N."/>
            <person name="Weber N.D."/>
            <person name="Virtaneva K."/>
            <person name="Barbian K."/>
            <person name="Babar A."/>
            <person name="Rosenke K."/>
        </authorList>
    </citation>
    <scope>NUCLEOTIDE SEQUENCE [LARGE SCALE GENOMIC DNA]</scope>
    <source>
        <strain evidence="6 7">CCM 8644</strain>
    </source>
</reference>
<reference evidence="6 7" key="2">
    <citation type="submission" date="2016-06" db="EMBL/GenBank/DDBJ databases">
        <title>Pedobacter psychrophilus sp. nov., isolated from Antarctic fragmentary rock.</title>
        <authorList>
            <person name="Svec P."/>
        </authorList>
    </citation>
    <scope>NUCLEOTIDE SEQUENCE [LARGE SCALE GENOMIC DNA]</scope>
    <source>
        <strain evidence="6 7">CCM 8644</strain>
    </source>
</reference>
<dbReference type="RefSeq" id="WP_068820876.1">
    <property type="nucleotide sequence ID" value="NZ_LWHJ01000011.1"/>
</dbReference>
<evidence type="ECO:0000256" key="2">
    <source>
        <dbReference type="ARBA" id="ARBA00022576"/>
    </source>
</evidence>
<dbReference type="AlphaFoldDB" id="A0A179DLC5"/>
<evidence type="ECO:0000256" key="4">
    <source>
        <dbReference type="ARBA" id="ARBA00022898"/>
    </source>
</evidence>
<dbReference type="PANTHER" id="PTHR11986:SF79">
    <property type="entry name" value="ACETYLORNITHINE AMINOTRANSFERASE, MITOCHONDRIAL"/>
    <property type="match status" value="1"/>
</dbReference>
<gene>
    <name evidence="6" type="ORF">A5893_01635</name>
</gene>
<evidence type="ECO:0000313" key="7">
    <source>
        <dbReference type="Proteomes" id="UP000078459"/>
    </source>
</evidence>
<dbReference type="InterPro" id="IPR015422">
    <property type="entry name" value="PyrdxlP-dep_Trfase_small"/>
</dbReference>
<proteinExistence type="inferred from homology"/>
<dbReference type="InterPro" id="IPR015421">
    <property type="entry name" value="PyrdxlP-dep_Trfase_major"/>
</dbReference>
<dbReference type="PIRSF" id="PIRSF000521">
    <property type="entry name" value="Transaminase_4ab_Lys_Orn"/>
    <property type="match status" value="1"/>
</dbReference>
<keyword evidence="2 6" id="KW-0032">Aminotransferase</keyword>
<dbReference type="EMBL" id="LWHJ01000011">
    <property type="protein sequence ID" value="OAQ41845.1"/>
    <property type="molecule type" value="Genomic_DNA"/>
</dbReference>
<keyword evidence="4 5" id="KW-0663">Pyridoxal phosphate</keyword>
<dbReference type="SUPFAM" id="SSF53383">
    <property type="entry name" value="PLP-dependent transferases"/>
    <property type="match status" value="1"/>
</dbReference>
<dbReference type="Proteomes" id="UP000078459">
    <property type="component" value="Unassembled WGS sequence"/>
</dbReference>
<protein>
    <submittedName>
        <fullName evidence="6">Aminotransferase class III</fullName>
    </submittedName>
</protein>
<dbReference type="InterPro" id="IPR005814">
    <property type="entry name" value="Aminotrans_3"/>
</dbReference>
<dbReference type="Gene3D" id="3.90.1150.10">
    <property type="entry name" value="Aspartate Aminotransferase, domain 1"/>
    <property type="match status" value="1"/>
</dbReference>
<keyword evidence="7" id="KW-1185">Reference proteome</keyword>
<dbReference type="CDD" id="cd00610">
    <property type="entry name" value="OAT_like"/>
    <property type="match status" value="1"/>
</dbReference>